<dbReference type="GeneID" id="300998838"/>
<evidence type="ECO:0000256" key="1">
    <source>
        <dbReference type="ARBA" id="ARBA00008324"/>
    </source>
</evidence>
<dbReference type="InterPro" id="IPR006683">
    <property type="entry name" value="Thioestr_dom"/>
</dbReference>
<sequence>MTFDRQGILWDAINGRTPPSPAAELMAWTFRAVDPDAGTLEVGFALDERFTNPVGSIQGGFVAAMLDDTLGPALVATLESNQFAPTVSLNVQYLAPALPGEFVGYGRVVKKGREIAFLEGYLVDARGTTVATASATSVIRTLR</sequence>
<evidence type="ECO:0000313" key="4">
    <source>
        <dbReference type="EMBL" id="SEC45356.1"/>
    </source>
</evidence>
<dbReference type="Pfam" id="PF03061">
    <property type="entry name" value="4HBT"/>
    <property type="match status" value="1"/>
</dbReference>
<dbReference type="PANTHER" id="PTHR21660">
    <property type="entry name" value="THIOESTERASE SUPERFAMILY MEMBER-RELATED"/>
    <property type="match status" value="1"/>
</dbReference>
<evidence type="ECO:0000256" key="2">
    <source>
        <dbReference type="ARBA" id="ARBA00022801"/>
    </source>
</evidence>
<dbReference type="SUPFAM" id="SSF54637">
    <property type="entry name" value="Thioesterase/thiol ester dehydrase-isomerase"/>
    <property type="match status" value="1"/>
</dbReference>
<organism evidence="4 5">
    <name type="scientific">Tsukamurella tyrosinosolvens</name>
    <dbReference type="NCBI Taxonomy" id="57704"/>
    <lineage>
        <taxon>Bacteria</taxon>
        <taxon>Bacillati</taxon>
        <taxon>Actinomycetota</taxon>
        <taxon>Actinomycetes</taxon>
        <taxon>Mycobacteriales</taxon>
        <taxon>Tsukamurellaceae</taxon>
        <taxon>Tsukamurella</taxon>
    </lineage>
</organism>
<dbReference type="NCBIfam" id="TIGR00369">
    <property type="entry name" value="unchar_dom_1"/>
    <property type="match status" value="1"/>
</dbReference>
<reference evidence="5" key="1">
    <citation type="submission" date="2016-10" db="EMBL/GenBank/DDBJ databases">
        <authorList>
            <person name="Varghese N."/>
            <person name="Submissions S."/>
        </authorList>
    </citation>
    <scope>NUCLEOTIDE SEQUENCE [LARGE SCALE GENOMIC DNA]</scope>
    <source>
        <strain evidence="5">DSM 44234</strain>
    </source>
</reference>
<accession>A0A1H4SM92</accession>
<dbReference type="Gene3D" id="3.10.129.10">
    <property type="entry name" value="Hotdog Thioesterase"/>
    <property type="match status" value="1"/>
</dbReference>
<dbReference type="GO" id="GO:0047617">
    <property type="term" value="F:fatty acyl-CoA hydrolase activity"/>
    <property type="evidence" value="ECO:0007669"/>
    <property type="project" value="InterPro"/>
</dbReference>
<dbReference type="RefSeq" id="WP_068525152.1">
    <property type="nucleotide sequence ID" value="NZ_CBDRGN010000001.1"/>
</dbReference>
<dbReference type="CDD" id="cd03443">
    <property type="entry name" value="PaaI_thioesterase"/>
    <property type="match status" value="1"/>
</dbReference>
<name>A0A1H4SM92_TSUTY</name>
<dbReference type="InterPro" id="IPR003736">
    <property type="entry name" value="PAAI_dom"/>
</dbReference>
<dbReference type="STRING" id="57704.SAMN04489793_2335"/>
<proteinExistence type="inferred from homology"/>
<comment type="similarity">
    <text evidence="1">Belongs to the thioesterase PaaI family.</text>
</comment>
<dbReference type="Proteomes" id="UP000182241">
    <property type="component" value="Unassembled WGS sequence"/>
</dbReference>
<feature type="domain" description="Thioesterase" evidence="3">
    <location>
        <begin position="55"/>
        <end position="130"/>
    </location>
</feature>
<protein>
    <submittedName>
        <fullName evidence="4">Uncharacterized domain 1-containing protein</fullName>
    </submittedName>
</protein>
<dbReference type="PANTHER" id="PTHR21660:SF1">
    <property type="entry name" value="ACYL-COENZYME A THIOESTERASE 13"/>
    <property type="match status" value="1"/>
</dbReference>
<keyword evidence="5" id="KW-1185">Reference proteome</keyword>
<dbReference type="OrthoDB" id="9813282at2"/>
<dbReference type="AlphaFoldDB" id="A0A1H4SM92"/>
<dbReference type="InterPro" id="IPR039298">
    <property type="entry name" value="ACOT13"/>
</dbReference>
<dbReference type="EMBL" id="FNSA01000003">
    <property type="protein sequence ID" value="SEC45356.1"/>
    <property type="molecule type" value="Genomic_DNA"/>
</dbReference>
<keyword evidence="2" id="KW-0378">Hydrolase</keyword>
<dbReference type="InterPro" id="IPR029069">
    <property type="entry name" value="HotDog_dom_sf"/>
</dbReference>
<gene>
    <name evidence="4" type="ORF">SAMN04489793_2335</name>
</gene>
<evidence type="ECO:0000259" key="3">
    <source>
        <dbReference type="Pfam" id="PF03061"/>
    </source>
</evidence>
<evidence type="ECO:0000313" key="5">
    <source>
        <dbReference type="Proteomes" id="UP000182241"/>
    </source>
</evidence>